<dbReference type="EMBL" id="LT907782">
    <property type="protein sequence ID" value="SNX60871.1"/>
    <property type="molecule type" value="Genomic_DNA"/>
</dbReference>
<dbReference type="Pfam" id="PF01928">
    <property type="entry name" value="CYTH"/>
    <property type="match status" value="1"/>
</dbReference>
<protein>
    <submittedName>
        <fullName evidence="3">Inorganic triphosphatase YgiF, contains CYTH and CHAD domains</fullName>
    </submittedName>
</protein>
<evidence type="ECO:0000259" key="2">
    <source>
        <dbReference type="PROSITE" id="PS51708"/>
    </source>
</evidence>
<sequence length="497" mass="55930">MEIELKLALQPRHRAQFRRHPLLNKITPVQHPLLSIYFDTAKFDLMRRGMALRLRHVNNRWIQTLKAETQSVGALTNRPEWEVTVTDGKHPDFSALPPVALDLLARIKLKRIMPVFTTEFQRTTWQIEDGQAQAEVALDSGKIYTDAASSNICEVEIELKSGNPEFLFDIAIQLLEHVPLQVEPRSKAERGYILVGAVTAVPVKAIQPRLGKNQSVGDVWNAILQAALIQLSANIPGLLENASNTEYLHQLRVALRRLHTGARLAKSLGRPVPDWDQPLRQLMQALNPARDWDVFQQEILPEILTILESPAVNSGIDDAVLVLLQDTTAIVRQQSLAVLRKPTFTRLVLDIGRDLLSATPTEARQQEVKSWAKVILDKRWEKLCKNCHGFAKLNASKRHKARIAAKKLRYVADAFAPIYGKRANHFIAALASLQNELGYTNDRVIGQQLLHTLPKKTASLGFELGRLSGILESSAAQRAHVPAAIWQRLARSKLFWR</sequence>
<dbReference type="PANTHER" id="PTHR39569:SF1">
    <property type="entry name" value="INORGANIC TRIPHOSPHATASE"/>
    <property type="match status" value="1"/>
</dbReference>
<proteinExistence type="predicted"/>
<organism evidence="3 4">
    <name type="scientific">Nitrosomonas ureae</name>
    <dbReference type="NCBI Taxonomy" id="44577"/>
    <lineage>
        <taxon>Bacteria</taxon>
        <taxon>Pseudomonadati</taxon>
        <taxon>Pseudomonadota</taxon>
        <taxon>Betaproteobacteria</taxon>
        <taxon>Nitrosomonadales</taxon>
        <taxon>Nitrosomonadaceae</taxon>
        <taxon>Nitrosomonas</taxon>
    </lineage>
</organism>
<dbReference type="PANTHER" id="PTHR39569">
    <property type="entry name" value="INORGANIC TRIPHOSPHATASE"/>
    <property type="match status" value="1"/>
</dbReference>
<dbReference type="Gene3D" id="1.40.20.10">
    <property type="entry name" value="CHAD domain"/>
    <property type="match status" value="1"/>
</dbReference>
<gene>
    <name evidence="3" type="ORF">SAMN06296273_2336</name>
</gene>
<reference evidence="3 4" key="1">
    <citation type="submission" date="2017-08" db="EMBL/GenBank/DDBJ databases">
        <authorList>
            <person name="de Groot N.N."/>
        </authorList>
    </citation>
    <scope>NUCLEOTIDE SEQUENCE [LARGE SCALE GENOMIC DNA]</scope>
    <source>
        <strain evidence="3 4">Nm15</strain>
    </source>
</reference>
<dbReference type="SUPFAM" id="SSF55154">
    <property type="entry name" value="CYTH-like phosphatases"/>
    <property type="match status" value="1"/>
</dbReference>
<dbReference type="PROSITE" id="PS51708">
    <property type="entry name" value="CHAD"/>
    <property type="match status" value="1"/>
</dbReference>
<evidence type="ECO:0000313" key="3">
    <source>
        <dbReference type="EMBL" id="SNX60871.1"/>
    </source>
</evidence>
<dbReference type="Pfam" id="PF05235">
    <property type="entry name" value="CHAD"/>
    <property type="match status" value="1"/>
</dbReference>
<dbReference type="InterPro" id="IPR007899">
    <property type="entry name" value="CHAD_dom"/>
</dbReference>
<dbReference type="Gene3D" id="2.40.320.10">
    <property type="entry name" value="Hypothetical Protein Pfu-838710-001"/>
    <property type="match status" value="1"/>
</dbReference>
<dbReference type="AlphaFoldDB" id="A0A285BZY4"/>
<name>A0A285BZY4_9PROT</name>
<dbReference type="CDD" id="cd07756">
    <property type="entry name" value="CYTH-like_Pase_CHAD"/>
    <property type="match status" value="1"/>
</dbReference>
<dbReference type="SMART" id="SM01118">
    <property type="entry name" value="CYTH"/>
    <property type="match status" value="1"/>
</dbReference>
<dbReference type="GO" id="GO:0046872">
    <property type="term" value="F:metal ion binding"/>
    <property type="evidence" value="ECO:0007669"/>
    <property type="project" value="TreeGrafter"/>
</dbReference>
<dbReference type="Proteomes" id="UP000242498">
    <property type="component" value="Chromosome I"/>
</dbReference>
<dbReference type="SMART" id="SM00880">
    <property type="entry name" value="CHAD"/>
    <property type="match status" value="1"/>
</dbReference>
<feature type="domain" description="CYTH" evidence="1">
    <location>
        <begin position="1"/>
        <end position="198"/>
    </location>
</feature>
<feature type="domain" description="CHAD" evidence="2">
    <location>
        <begin position="213"/>
        <end position="497"/>
    </location>
</feature>
<evidence type="ECO:0000259" key="1">
    <source>
        <dbReference type="PROSITE" id="PS51707"/>
    </source>
</evidence>
<dbReference type="PROSITE" id="PS51707">
    <property type="entry name" value="CYTH"/>
    <property type="match status" value="1"/>
</dbReference>
<dbReference type="OrthoDB" id="3034217at2"/>
<evidence type="ECO:0000313" key="4">
    <source>
        <dbReference type="Proteomes" id="UP000242498"/>
    </source>
</evidence>
<dbReference type="GO" id="GO:0050355">
    <property type="term" value="F:inorganic triphosphate phosphatase activity"/>
    <property type="evidence" value="ECO:0007669"/>
    <property type="project" value="InterPro"/>
</dbReference>
<accession>A0A285BZY4</accession>
<dbReference type="InterPro" id="IPR038186">
    <property type="entry name" value="CHAD_dom_sf"/>
</dbReference>
<dbReference type="RefSeq" id="WP_096293584.1">
    <property type="nucleotide sequence ID" value="NZ_LT907782.1"/>
</dbReference>
<dbReference type="InterPro" id="IPR039013">
    <property type="entry name" value="YgiF"/>
</dbReference>
<dbReference type="InterPro" id="IPR023577">
    <property type="entry name" value="CYTH_domain"/>
</dbReference>
<dbReference type="InterPro" id="IPR033469">
    <property type="entry name" value="CYTH-like_dom_sf"/>
</dbReference>